<dbReference type="Gene3D" id="2.10.109.10">
    <property type="entry name" value="Umud Fragment, subunit A"/>
    <property type="match status" value="1"/>
</dbReference>
<keyword evidence="6" id="KW-0812">Transmembrane</keyword>
<dbReference type="EC" id="3.4.21.89" evidence="4 6"/>
<keyword evidence="6" id="KW-1133">Transmembrane helix</keyword>
<keyword evidence="9" id="KW-1185">Reference proteome</keyword>
<dbReference type="PANTHER" id="PTHR43390:SF1">
    <property type="entry name" value="CHLOROPLAST PROCESSING PEPTIDASE"/>
    <property type="match status" value="1"/>
</dbReference>
<keyword evidence="6" id="KW-0645">Protease</keyword>
<proteinExistence type="inferred from homology"/>
<dbReference type="EMBL" id="JBHSSJ010000001">
    <property type="protein sequence ID" value="MFC6274028.1"/>
    <property type="molecule type" value="Genomic_DNA"/>
</dbReference>
<keyword evidence="5 6" id="KW-0378">Hydrolase</keyword>
<evidence type="ECO:0000256" key="3">
    <source>
        <dbReference type="ARBA" id="ARBA00009370"/>
    </source>
</evidence>
<evidence type="ECO:0000313" key="9">
    <source>
        <dbReference type="Proteomes" id="UP001596191"/>
    </source>
</evidence>
<dbReference type="RefSeq" id="WP_125638422.1">
    <property type="nucleotide sequence ID" value="NZ_JBHSSJ010000001.1"/>
</dbReference>
<dbReference type="Pfam" id="PF10502">
    <property type="entry name" value="Peptidase_S26"/>
    <property type="match status" value="1"/>
</dbReference>
<dbReference type="NCBIfam" id="TIGR02227">
    <property type="entry name" value="sigpep_I_bact"/>
    <property type="match status" value="1"/>
</dbReference>
<evidence type="ECO:0000313" key="8">
    <source>
        <dbReference type="EMBL" id="MFC6274028.1"/>
    </source>
</evidence>
<dbReference type="SUPFAM" id="SSF51306">
    <property type="entry name" value="LexA/Signal peptidase"/>
    <property type="match status" value="1"/>
</dbReference>
<protein>
    <recommendedName>
        <fullName evidence="4 6">Signal peptidase I</fullName>
        <ecNumber evidence="4 6">3.4.21.89</ecNumber>
    </recommendedName>
</protein>
<evidence type="ECO:0000256" key="6">
    <source>
        <dbReference type="RuleBase" id="RU362042"/>
    </source>
</evidence>
<sequence>MRIARNFLGWVVPILIALVLVLLVRTYLFEIVKVSGGSMEPNLADQERMVVVKPLKIKRLSVIVFDAYGEDPNAQPGTNYVKRVIGLPGDQIASRNGNLYVNGHKLNQSFIDQSERAGGTGNWTLASLAQRHHWSTTTSVVPANHYFVLGDHRSVSEDGRAWGYVNANKVMGVVKVPFWQGTATHRENINSLANQKGQVQASFSWQGAAS</sequence>
<dbReference type="InterPro" id="IPR036286">
    <property type="entry name" value="LexA/Signal_pep-like_sf"/>
</dbReference>
<feature type="domain" description="Peptidase S26" evidence="7">
    <location>
        <begin position="9"/>
        <end position="179"/>
    </location>
</feature>
<dbReference type="InterPro" id="IPR000223">
    <property type="entry name" value="Pept_S26A_signal_pept_1"/>
</dbReference>
<feature type="transmembrane region" description="Helical" evidence="6">
    <location>
        <begin position="7"/>
        <end position="28"/>
    </location>
</feature>
<dbReference type="CDD" id="cd06530">
    <property type="entry name" value="S26_SPase_I"/>
    <property type="match status" value="1"/>
</dbReference>
<comment type="similarity">
    <text evidence="3 6">Belongs to the peptidase S26 family.</text>
</comment>
<comment type="catalytic activity">
    <reaction evidence="1 6">
        <text>Cleavage of hydrophobic, N-terminal signal or leader sequences from secreted and periplasmic proteins.</text>
        <dbReference type="EC" id="3.4.21.89"/>
    </reaction>
</comment>
<evidence type="ECO:0000259" key="7">
    <source>
        <dbReference type="Pfam" id="PF10502"/>
    </source>
</evidence>
<accession>A0ABW1TMT8</accession>
<dbReference type="PRINTS" id="PR00727">
    <property type="entry name" value="LEADERPTASE"/>
</dbReference>
<evidence type="ECO:0000256" key="4">
    <source>
        <dbReference type="ARBA" id="ARBA00013208"/>
    </source>
</evidence>
<gene>
    <name evidence="8" type="primary">lepB</name>
    <name evidence="8" type="ORF">ACFQET_00680</name>
</gene>
<dbReference type="PANTHER" id="PTHR43390">
    <property type="entry name" value="SIGNAL PEPTIDASE I"/>
    <property type="match status" value="1"/>
</dbReference>
<reference evidence="9" key="1">
    <citation type="journal article" date="2019" name="Int. J. Syst. Evol. Microbiol.">
        <title>The Global Catalogue of Microorganisms (GCM) 10K type strain sequencing project: providing services to taxonomists for standard genome sequencing and annotation.</title>
        <authorList>
            <consortium name="The Broad Institute Genomics Platform"/>
            <consortium name="The Broad Institute Genome Sequencing Center for Infectious Disease"/>
            <person name="Wu L."/>
            <person name="Ma J."/>
        </authorList>
    </citation>
    <scope>NUCLEOTIDE SEQUENCE [LARGE SCALE GENOMIC DNA]</scope>
    <source>
        <strain evidence="9">CCM 8907</strain>
    </source>
</reference>
<evidence type="ECO:0000256" key="1">
    <source>
        <dbReference type="ARBA" id="ARBA00000677"/>
    </source>
</evidence>
<dbReference type="PROSITE" id="PS00761">
    <property type="entry name" value="SPASE_I_3"/>
    <property type="match status" value="1"/>
</dbReference>
<name>A0ABW1TMT8_9LACO</name>
<organism evidence="8 9">
    <name type="scientific">Levilactobacillus tangyuanensis</name>
    <dbReference type="NCBI Taxonomy" id="2486021"/>
    <lineage>
        <taxon>Bacteria</taxon>
        <taxon>Bacillati</taxon>
        <taxon>Bacillota</taxon>
        <taxon>Bacilli</taxon>
        <taxon>Lactobacillales</taxon>
        <taxon>Lactobacillaceae</taxon>
        <taxon>Levilactobacillus</taxon>
    </lineage>
</organism>
<dbReference type="GO" id="GO:0009003">
    <property type="term" value="F:signal peptidase activity"/>
    <property type="evidence" value="ECO:0007669"/>
    <property type="project" value="UniProtKB-EC"/>
</dbReference>
<dbReference type="InterPro" id="IPR019758">
    <property type="entry name" value="Pept_S26A_signal_pept_1_CS"/>
</dbReference>
<comment type="subcellular location">
    <subcellularLocation>
        <location evidence="2">Cell membrane</location>
        <topology evidence="2">Single-pass type II membrane protein</topology>
    </subcellularLocation>
    <subcellularLocation>
        <location evidence="6">Membrane</location>
        <topology evidence="6">Single-pass type II membrane protein</topology>
    </subcellularLocation>
</comment>
<evidence type="ECO:0000256" key="2">
    <source>
        <dbReference type="ARBA" id="ARBA00004401"/>
    </source>
</evidence>
<dbReference type="Proteomes" id="UP001596191">
    <property type="component" value="Unassembled WGS sequence"/>
</dbReference>
<dbReference type="InterPro" id="IPR019533">
    <property type="entry name" value="Peptidase_S26"/>
</dbReference>
<evidence type="ECO:0000256" key="5">
    <source>
        <dbReference type="ARBA" id="ARBA00022801"/>
    </source>
</evidence>
<comment type="caution">
    <text evidence="8">The sequence shown here is derived from an EMBL/GenBank/DDBJ whole genome shotgun (WGS) entry which is preliminary data.</text>
</comment>
<keyword evidence="6" id="KW-0472">Membrane</keyword>